<dbReference type="PANTHER" id="PTHR48228">
    <property type="entry name" value="SUCCINYL-COA--D-CITRAMALATE COA-TRANSFERASE"/>
    <property type="match status" value="1"/>
</dbReference>
<dbReference type="PANTHER" id="PTHR48228:SF5">
    <property type="entry name" value="ALPHA-METHYLACYL-COA RACEMASE"/>
    <property type="match status" value="1"/>
</dbReference>
<keyword evidence="3" id="KW-1185">Reference proteome</keyword>
<dbReference type="AlphaFoldDB" id="A0AAV9P3K0"/>
<dbReference type="InterPro" id="IPR044855">
    <property type="entry name" value="CoA-Trfase_III_dom3_sf"/>
</dbReference>
<evidence type="ECO:0008006" key="4">
    <source>
        <dbReference type="Google" id="ProtNLM"/>
    </source>
</evidence>
<organism evidence="2 3">
    <name type="scientific">Saxophila tyrrhenica</name>
    <dbReference type="NCBI Taxonomy" id="1690608"/>
    <lineage>
        <taxon>Eukaryota</taxon>
        <taxon>Fungi</taxon>
        <taxon>Dikarya</taxon>
        <taxon>Ascomycota</taxon>
        <taxon>Pezizomycotina</taxon>
        <taxon>Dothideomycetes</taxon>
        <taxon>Dothideomycetidae</taxon>
        <taxon>Mycosphaerellales</taxon>
        <taxon>Extremaceae</taxon>
        <taxon>Saxophila</taxon>
    </lineage>
</organism>
<dbReference type="InterPro" id="IPR003673">
    <property type="entry name" value="CoA-Trfase_fam_III"/>
</dbReference>
<proteinExistence type="inferred from homology"/>
<dbReference type="Proteomes" id="UP001337655">
    <property type="component" value="Unassembled WGS sequence"/>
</dbReference>
<accession>A0AAV9P3K0</accession>
<protein>
    <recommendedName>
        <fullName evidence="4">Alpha-methylacyl-CoA racemase</fullName>
    </recommendedName>
</protein>
<dbReference type="Pfam" id="PF02515">
    <property type="entry name" value="CoA_transf_3"/>
    <property type="match status" value="1"/>
</dbReference>
<dbReference type="SUPFAM" id="SSF89796">
    <property type="entry name" value="CoA-transferase family III (CaiB/BaiF)"/>
    <property type="match status" value="1"/>
</dbReference>
<dbReference type="Gene3D" id="3.30.1540.10">
    <property type="entry name" value="formyl-coa transferase, domain 3"/>
    <property type="match status" value="1"/>
</dbReference>
<sequence length="406" mass="44200">MVQSPPLQGLRVLEFAGLAPGPFAGMLCADFGAHVLRVDRAHPSAHTDQLPPPTADQLTRRKSSICVNTKTSAGIELLKTIIPTIDILIDPFRPGVLEKMGLGPEEVLMRLNPRLIVARMTGFRRDGKYKDMAGHDINYIAVSGVLSMLGRHHEKPYPPGNIVGDFAGGGAMCFLGIVLALLHRERNGLGQVVEANMVDGSAFMATMPRFATKLPVWGGERGTNQLDGGCPFYDTYETKDGGYMAVGALEPQFFAALLKGMGIEESAIGGNRMDKGTWKKQAEMYTAKFKEKTRAEWEKIFDGTDACCTPVITQRELEKDGFDQRPVVTLKSSPSLAMADSDLEDRPVAEGQGIGITGNGWESKGMSPSDGGEEILSIWMGWVKGRHYEVKDGALEFVERGSRPKL</sequence>
<comment type="similarity">
    <text evidence="1">Belongs to the CoA-transferase III family.</text>
</comment>
<name>A0AAV9P3K0_9PEZI</name>
<dbReference type="RefSeq" id="XP_064656362.1">
    <property type="nucleotide sequence ID" value="XM_064805257.1"/>
</dbReference>
<evidence type="ECO:0000256" key="1">
    <source>
        <dbReference type="ARBA" id="ARBA00008383"/>
    </source>
</evidence>
<dbReference type="Gene3D" id="3.40.50.10540">
    <property type="entry name" value="Crotonobetainyl-coa:carnitine coa-transferase, domain 1"/>
    <property type="match status" value="1"/>
</dbReference>
<dbReference type="GO" id="GO:0003824">
    <property type="term" value="F:catalytic activity"/>
    <property type="evidence" value="ECO:0007669"/>
    <property type="project" value="InterPro"/>
</dbReference>
<dbReference type="GeneID" id="89929357"/>
<evidence type="ECO:0000313" key="2">
    <source>
        <dbReference type="EMBL" id="KAK5166480.1"/>
    </source>
</evidence>
<gene>
    <name evidence="2" type="ORF">LTR77_008023</name>
</gene>
<dbReference type="EMBL" id="JAVRRT010000013">
    <property type="protein sequence ID" value="KAK5166480.1"/>
    <property type="molecule type" value="Genomic_DNA"/>
</dbReference>
<reference evidence="2 3" key="1">
    <citation type="submission" date="2023-08" db="EMBL/GenBank/DDBJ databases">
        <title>Black Yeasts Isolated from many extreme environments.</title>
        <authorList>
            <person name="Coleine C."/>
            <person name="Stajich J.E."/>
            <person name="Selbmann L."/>
        </authorList>
    </citation>
    <scope>NUCLEOTIDE SEQUENCE [LARGE SCALE GENOMIC DNA]</scope>
    <source>
        <strain evidence="2 3">CCFEE 5935</strain>
    </source>
</reference>
<dbReference type="InterPro" id="IPR023606">
    <property type="entry name" value="CoA-Trfase_III_dom_1_sf"/>
</dbReference>
<comment type="caution">
    <text evidence="2">The sequence shown here is derived from an EMBL/GenBank/DDBJ whole genome shotgun (WGS) entry which is preliminary data.</text>
</comment>
<dbReference type="InterPro" id="IPR050509">
    <property type="entry name" value="CoA-transferase_III"/>
</dbReference>
<evidence type="ECO:0000313" key="3">
    <source>
        <dbReference type="Proteomes" id="UP001337655"/>
    </source>
</evidence>